<evidence type="ECO:0000259" key="4">
    <source>
        <dbReference type="Pfam" id="PF00478"/>
    </source>
</evidence>
<proteinExistence type="inferred from homology"/>
<reference evidence="6" key="1">
    <citation type="submission" date="2015-07" db="EMBL/GenBank/DDBJ databases">
        <title>Genome Of Nitrogen-Fixing Cyanobacterium Nostoc piscinale CENA21 From Solimoes/Amazon River Floodplain Sediments And Comparative Genomics To Uncover Biosynthetic Natural Products Potential.</title>
        <authorList>
            <person name="Leao T.F."/>
            <person name="Leao P.N."/>
            <person name="Guimaraes P.I."/>
            <person name="de Melo A.G.C."/>
            <person name="Ramos R.T.J."/>
            <person name="Silva A."/>
            <person name="Fiore M.F."/>
            <person name="Schneider M.P.C."/>
        </authorList>
    </citation>
    <scope>NUCLEOTIDE SEQUENCE [LARGE SCALE GENOMIC DNA]</scope>
    <source>
        <strain evidence="6">CENA21</strain>
    </source>
</reference>
<sequence length="387" mass="40258">MDIQLGRGKTARRAYGIDEIALVPGKRTLDPSLADTSWRIGNIERNIPIIASAMDGVVDVGMAVRLSQLGALGVLNLEGIQTRYVDPNPILDRIASVGKDEFVSLMQELYAEPIKPELIEKRIHEIKEQGGIAAVSATPAGASKFGEVVAKAGADLFFIQATVVSTAHLSPESIVTLDLAEFCRSMPIPVVLGNCVTYDVTLDLIKAGAAAVLVGIGPGAACTSRGVLGVGVPQATAIADCAAARDDYYQQTGKYVPVIADGGLITGGDICKCIACGADGVMIGSPFARAAEAPGRGFHWGMATPSPVLPRGTRIKVGTTGTLEQILTGPAGLDDGTHNLLGALKTSMGTLGAKDIKEMQQVEVVIAPSLLTEGKVYQKAQQLGMGK</sequence>
<keyword evidence="6" id="KW-1185">Reference proteome</keyword>
<feature type="domain" description="IMP dehydrogenase/GMP reductase" evidence="4">
    <location>
        <begin position="16"/>
        <end position="297"/>
    </location>
</feature>
<dbReference type="Gene3D" id="3.20.20.70">
    <property type="entry name" value="Aldolase class I"/>
    <property type="match status" value="1"/>
</dbReference>
<dbReference type="SUPFAM" id="SSF51412">
    <property type="entry name" value="Inosine monophosphate dehydrogenase (IMPDH)"/>
    <property type="match status" value="1"/>
</dbReference>
<dbReference type="GO" id="GO:0006183">
    <property type="term" value="P:GTP biosynthetic process"/>
    <property type="evidence" value="ECO:0007669"/>
    <property type="project" value="TreeGrafter"/>
</dbReference>
<dbReference type="OrthoDB" id="9805398at2"/>
<accession>A0A0M4TXZ3</accession>
<dbReference type="SMART" id="SM01240">
    <property type="entry name" value="IMPDH"/>
    <property type="match status" value="1"/>
</dbReference>
<keyword evidence="3" id="KW-0520">NAD</keyword>
<dbReference type="InterPro" id="IPR005990">
    <property type="entry name" value="IMP_DH"/>
</dbReference>
<dbReference type="InterPro" id="IPR005992">
    <property type="entry name" value="IMP_DH-rel2"/>
</dbReference>
<dbReference type="RefSeq" id="WP_062294917.1">
    <property type="nucleotide sequence ID" value="NZ_CP012036.1"/>
</dbReference>
<evidence type="ECO:0000256" key="3">
    <source>
        <dbReference type="ARBA" id="ARBA00023027"/>
    </source>
</evidence>
<evidence type="ECO:0000313" key="6">
    <source>
        <dbReference type="Proteomes" id="UP000062645"/>
    </source>
</evidence>
<dbReference type="NCBIfam" id="TIGR01304">
    <property type="entry name" value="IMP_DH_rel_2"/>
    <property type="match status" value="1"/>
</dbReference>
<evidence type="ECO:0000313" key="5">
    <source>
        <dbReference type="EMBL" id="ALF54389.1"/>
    </source>
</evidence>
<dbReference type="InterPro" id="IPR013785">
    <property type="entry name" value="Aldolase_TIM"/>
</dbReference>
<name>A0A0M4TXZ3_9NOSO</name>
<dbReference type="KEGG" id="npz:ACX27_18570"/>
<dbReference type="PATRIC" id="fig|224013.5.peg.4444"/>
<organism evidence="5 6">
    <name type="scientific">Nostoc piscinale CENA21</name>
    <dbReference type="NCBI Taxonomy" id="224013"/>
    <lineage>
        <taxon>Bacteria</taxon>
        <taxon>Bacillati</taxon>
        <taxon>Cyanobacteriota</taxon>
        <taxon>Cyanophyceae</taxon>
        <taxon>Nostocales</taxon>
        <taxon>Nostocaceae</taxon>
        <taxon>Nostoc</taxon>
    </lineage>
</organism>
<keyword evidence="2 5" id="KW-0560">Oxidoreductase</keyword>
<gene>
    <name evidence="5" type="ORF">ACX27_18570</name>
</gene>
<dbReference type="InterPro" id="IPR001093">
    <property type="entry name" value="IMP_DH_GMPRt"/>
</dbReference>
<dbReference type="GO" id="GO:0003938">
    <property type="term" value="F:IMP dehydrogenase activity"/>
    <property type="evidence" value="ECO:0007669"/>
    <property type="project" value="UniProtKB-EC"/>
</dbReference>
<dbReference type="EC" id="1.1.1.205" evidence="5"/>
<dbReference type="STRING" id="224013.ACX27_18570"/>
<dbReference type="PANTHER" id="PTHR11911">
    <property type="entry name" value="INOSINE-5-MONOPHOSPHATE DEHYDROGENASE RELATED"/>
    <property type="match status" value="1"/>
</dbReference>
<comment type="similarity">
    <text evidence="1">Belongs to the IMPDH/GMPR family.</text>
</comment>
<dbReference type="CDD" id="cd00381">
    <property type="entry name" value="IMPDH"/>
    <property type="match status" value="1"/>
</dbReference>
<dbReference type="Proteomes" id="UP000062645">
    <property type="component" value="Chromosome"/>
</dbReference>
<evidence type="ECO:0000256" key="1">
    <source>
        <dbReference type="ARBA" id="ARBA00005502"/>
    </source>
</evidence>
<reference evidence="5 6" key="2">
    <citation type="journal article" date="2016" name="Genome Announc.">
        <title>Draft Genome Sequence of the N2-Fixing Cyanobacterium Nostoc piscinale CENA21, Isolated from the Brazilian Amazon Floodplain.</title>
        <authorList>
            <person name="Leao T."/>
            <person name="Guimaraes P.I."/>
            <person name="de Melo A.G."/>
            <person name="Ramos R.T."/>
            <person name="Leao P.N."/>
            <person name="Silva A."/>
            <person name="Fiore M.F."/>
            <person name="Schneider M.P."/>
        </authorList>
    </citation>
    <scope>NUCLEOTIDE SEQUENCE [LARGE SCALE GENOMIC DNA]</scope>
    <source>
        <strain evidence="5 6">CENA21</strain>
    </source>
</reference>
<dbReference type="EMBL" id="CP012036">
    <property type="protein sequence ID" value="ALF54389.1"/>
    <property type="molecule type" value="Genomic_DNA"/>
</dbReference>
<dbReference type="PANTHER" id="PTHR11911:SF85">
    <property type="entry name" value="INOSINE-5'-MONOPHOSPHATE DEHYDROGENASE"/>
    <property type="match status" value="1"/>
</dbReference>
<dbReference type="AlphaFoldDB" id="A0A0M4TXZ3"/>
<dbReference type="Pfam" id="PF00478">
    <property type="entry name" value="IMPDH"/>
    <property type="match status" value="1"/>
</dbReference>
<evidence type="ECO:0000256" key="2">
    <source>
        <dbReference type="ARBA" id="ARBA00023002"/>
    </source>
</evidence>
<protein>
    <submittedName>
        <fullName evidence="5">Inosine-5-monophosphate dehydrogenase</fullName>
        <ecNumber evidence="5">1.1.1.205</ecNumber>
    </submittedName>
</protein>